<dbReference type="PROSITE" id="PS01186">
    <property type="entry name" value="EGF_2"/>
    <property type="match status" value="1"/>
</dbReference>
<feature type="transmembrane region" description="Helical" evidence="9">
    <location>
        <begin position="810"/>
        <end position="834"/>
    </location>
</feature>
<feature type="domain" description="EGF-like" evidence="10">
    <location>
        <begin position="747"/>
        <end position="780"/>
    </location>
</feature>
<keyword evidence="3 9" id="KW-1133">Transmembrane helix</keyword>
<dbReference type="FunFam" id="4.10.70.10:FF:000001">
    <property type="entry name" value="Disintegrin and metalloproteinase domain-containing protein 22"/>
    <property type="match status" value="1"/>
</dbReference>
<dbReference type="Pfam" id="PF08516">
    <property type="entry name" value="ADAM_CR"/>
    <property type="match status" value="2"/>
</dbReference>
<evidence type="ECO:0000313" key="13">
    <source>
        <dbReference type="EMBL" id="KAG5206852.1"/>
    </source>
</evidence>
<dbReference type="PROSITE" id="PS50214">
    <property type="entry name" value="DISINTEGRIN_2"/>
    <property type="match status" value="2"/>
</dbReference>
<dbReference type="AlphaFoldDB" id="A0A836A9Y0"/>
<dbReference type="GO" id="GO:0008584">
    <property type="term" value="P:male gonad development"/>
    <property type="evidence" value="ECO:0007669"/>
    <property type="project" value="TreeGrafter"/>
</dbReference>
<evidence type="ECO:0000259" key="12">
    <source>
        <dbReference type="PROSITE" id="PS50215"/>
    </source>
</evidence>
<dbReference type="GO" id="GO:0006508">
    <property type="term" value="P:proteolysis"/>
    <property type="evidence" value="ECO:0007669"/>
    <property type="project" value="InterPro"/>
</dbReference>
<dbReference type="InterPro" id="IPR006586">
    <property type="entry name" value="ADAM_Cys-rich"/>
</dbReference>
<dbReference type="GO" id="GO:1990913">
    <property type="term" value="C:sperm head plasma membrane"/>
    <property type="evidence" value="ECO:0007669"/>
    <property type="project" value="TreeGrafter"/>
</dbReference>
<keyword evidence="2 9" id="KW-0812">Transmembrane</keyword>
<dbReference type="PROSITE" id="PS50215">
    <property type="entry name" value="ADAM_MEPRO"/>
    <property type="match status" value="1"/>
</dbReference>
<dbReference type="InterPro" id="IPR002870">
    <property type="entry name" value="Peptidase_M12B_N"/>
</dbReference>
<dbReference type="InterPro" id="IPR034027">
    <property type="entry name" value="Reprolysin_adamalysin"/>
</dbReference>
<accession>A0A836A9Y0</accession>
<evidence type="ECO:0000256" key="6">
    <source>
        <dbReference type="PROSITE-ProRule" id="PRU00068"/>
    </source>
</evidence>
<protein>
    <recommendedName>
        <fullName evidence="15">Disintegrin and metalloproteinase domain-containing protein 20-like</fullName>
    </recommendedName>
</protein>
<dbReference type="Gene3D" id="4.10.70.10">
    <property type="entry name" value="Disintegrin domain"/>
    <property type="match status" value="2"/>
</dbReference>
<reference evidence="13 14" key="1">
    <citation type="submission" date="2020-12" db="EMBL/GenBank/DDBJ databases">
        <title>De novo assembly of Tibetan sheep genome.</title>
        <authorList>
            <person name="Li X."/>
        </authorList>
    </citation>
    <scope>NUCLEOTIDE SEQUENCE [LARGE SCALE GENOMIC DNA]</scope>
    <source>
        <tissue evidence="13">Heart</tissue>
    </source>
</reference>
<evidence type="ECO:0000259" key="10">
    <source>
        <dbReference type="PROSITE" id="PS50026"/>
    </source>
</evidence>
<dbReference type="InterPro" id="IPR024079">
    <property type="entry name" value="MetalloPept_cat_dom_sf"/>
</dbReference>
<dbReference type="InterPro" id="IPR018358">
    <property type="entry name" value="Disintegrin_CS"/>
</dbReference>
<evidence type="ECO:0000256" key="8">
    <source>
        <dbReference type="PROSITE-ProRule" id="PRU00276"/>
    </source>
</evidence>
<keyword evidence="5 7" id="KW-1015">Disulfide bond</keyword>
<dbReference type="FunFam" id="4.10.70.10:FF:000003">
    <property type="entry name" value="Disintegrin and metalloproteinase domain-containing protein 17"/>
    <property type="match status" value="1"/>
</dbReference>
<comment type="caution">
    <text evidence="7">Lacks conserved residue(s) required for the propagation of feature annotation.</text>
</comment>
<dbReference type="PANTHER" id="PTHR11905">
    <property type="entry name" value="ADAM A DISINTEGRIN AND METALLOPROTEASE DOMAIN"/>
    <property type="match status" value="1"/>
</dbReference>
<dbReference type="SMART" id="SM00050">
    <property type="entry name" value="DISIN"/>
    <property type="match status" value="2"/>
</dbReference>
<dbReference type="Pfam" id="PF00200">
    <property type="entry name" value="Disintegrin"/>
    <property type="match status" value="2"/>
</dbReference>
<comment type="subcellular location">
    <subcellularLocation>
        <location evidence="1">Membrane</location>
        <topology evidence="1">Single-pass type I membrane protein</topology>
    </subcellularLocation>
</comment>
<sequence length="847" mass="94390">MLKHCGNGVIEGEEQCDCGSIKQCEQDPCCLLNCTLRPGAACAFGLCCKDCKFMPSGELCRPQISECDLPEWYNGTSHQCPEDVHVQDGIPCSDSAFCYQKSCNSHDGQCREIFGEGAKSASQSCCTEINPLESHSTQVTLISRKRRENDLRKVSHRVSGIERQGQLSYKIRFSGQRHVVHLRVKKNLLPRHFPVITDNDQGAMQENYPYIPRDCYYFSYLEGVPGSMGTLDTCHGGLRGMLQLDDFTYEIKPLEASSKFEHLISQLVTQKTAAEDEKCEAEEKDTNQEYEEAMISEMPRAGTVYLWWPHRKALKVHYTVSNSLVVQNNNMTRITENVVILNNIMHSIYYQGQLQVLIRVLCIWDGADKMNLYEFNSASKAVTDFGLWKYWGWYNEIAHDTSLLITGHKIAGATYSSSFNGVCNPNWGASYVFAARYHLFLTATIGAHAIGHVLGCHHDVPGCQCFRRKHCLMSPNPGLLDMMSNCTFERIHIRLHTWDSCLSVPYVPYNNFPYIARRCGDKKLDPNEECDCGTLKDCSVDRCCNSNCGLSLGSDCDFGGCCRNCKYAYPGYICRDTLGICDLPEYCDGKTHECPDDTYIQDGTPCSPSAVCMRGNCSDRDLQCQALFGFKIKAAASSCYEVLNLRGDRFGNCGVRVTKGGGKPVPCERDDVKCGMLHCSSVKEIPGGGEHTTFHQIIVHDVTPQTCFGYDAHFGTDVPEMGLVVDGATCGPGAYCKDQNCTFFQDLDFDCDVKKCNYRGVCNNKKNCHCQRGWKPPKCTERGPGGSVDSGPPPDTELGIRASLRLSLNAALALLLLRLCLLSLSAFIGATFYVKDKLEERDESVEK</sequence>
<keyword evidence="8" id="KW-0862">Zinc</keyword>
<dbReference type="PROSITE" id="PS00427">
    <property type="entry name" value="DISINTEGRIN_1"/>
    <property type="match status" value="2"/>
</dbReference>
<name>A0A836A9Y0_SHEEP</name>
<evidence type="ECO:0000256" key="2">
    <source>
        <dbReference type="ARBA" id="ARBA00022692"/>
    </source>
</evidence>
<feature type="disulfide bond" evidence="6">
    <location>
        <begin position="574"/>
        <end position="594"/>
    </location>
</feature>
<feature type="binding site" evidence="8">
    <location>
        <position position="458"/>
    </location>
    <ligand>
        <name>Zn(2+)</name>
        <dbReference type="ChEBI" id="CHEBI:29105"/>
        <note>catalytic</note>
    </ligand>
</feature>
<keyword evidence="4 9" id="KW-0472">Membrane</keyword>
<dbReference type="SUPFAM" id="SSF57552">
    <property type="entry name" value="Blood coagulation inhibitor (disintegrin)"/>
    <property type="match status" value="2"/>
</dbReference>
<dbReference type="Proteomes" id="UP000664991">
    <property type="component" value="Unassembled WGS sequence"/>
</dbReference>
<dbReference type="CDD" id="cd04269">
    <property type="entry name" value="ZnMc_adamalysin_II_like"/>
    <property type="match status" value="1"/>
</dbReference>
<evidence type="ECO:0000256" key="5">
    <source>
        <dbReference type="ARBA" id="ARBA00023157"/>
    </source>
</evidence>
<dbReference type="InterPro" id="IPR001762">
    <property type="entry name" value="Disintegrin_dom"/>
</dbReference>
<feature type="domain" description="Disintegrin" evidence="11">
    <location>
        <begin position="516"/>
        <end position="602"/>
    </location>
</feature>
<evidence type="ECO:0000256" key="1">
    <source>
        <dbReference type="ARBA" id="ARBA00004479"/>
    </source>
</evidence>
<dbReference type="SUPFAM" id="SSF55486">
    <property type="entry name" value="Metalloproteases ('zincins'), catalytic domain"/>
    <property type="match status" value="1"/>
</dbReference>
<evidence type="ECO:0008006" key="15">
    <source>
        <dbReference type="Google" id="ProtNLM"/>
    </source>
</evidence>
<feature type="domain" description="Peptidase M12B" evidence="12">
    <location>
        <begin position="312"/>
        <end position="492"/>
    </location>
</feature>
<dbReference type="GO" id="GO:0009897">
    <property type="term" value="C:external side of plasma membrane"/>
    <property type="evidence" value="ECO:0007669"/>
    <property type="project" value="TreeGrafter"/>
</dbReference>
<evidence type="ECO:0000256" key="9">
    <source>
        <dbReference type="SAM" id="Phobius"/>
    </source>
</evidence>
<feature type="binding site" evidence="8">
    <location>
        <position position="452"/>
    </location>
    <ligand>
        <name>Zn(2+)</name>
        <dbReference type="ChEBI" id="CHEBI:29105"/>
        <note>catalytic</note>
    </ligand>
</feature>
<feature type="disulfide bond" evidence="6">
    <location>
        <begin position="60"/>
        <end position="80"/>
    </location>
</feature>
<dbReference type="PANTHER" id="PTHR11905:SF167">
    <property type="entry name" value="A DISINTEGRIN AND METALLOPEPTIDASE DOMAIN 4-RELATED"/>
    <property type="match status" value="1"/>
</dbReference>
<evidence type="ECO:0000256" key="3">
    <source>
        <dbReference type="ARBA" id="ARBA00022989"/>
    </source>
</evidence>
<dbReference type="GO" id="GO:0046872">
    <property type="term" value="F:metal ion binding"/>
    <property type="evidence" value="ECO:0007669"/>
    <property type="project" value="UniProtKB-KW"/>
</dbReference>
<evidence type="ECO:0000256" key="4">
    <source>
        <dbReference type="ARBA" id="ARBA00023136"/>
    </source>
</evidence>
<dbReference type="PROSITE" id="PS50026">
    <property type="entry name" value="EGF_3"/>
    <property type="match status" value="1"/>
</dbReference>
<feature type="binding site" evidence="8">
    <location>
        <position position="448"/>
    </location>
    <ligand>
        <name>Zn(2+)</name>
        <dbReference type="ChEBI" id="CHEBI:29105"/>
        <note>catalytic</note>
    </ligand>
</feature>
<evidence type="ECO:0000259" key="11">
    <source>
        <dbReference type="PROSITE" id="PS50214"/>
    </source>
</evidence>
<dbReference type="SMART" id="SM00608">
    <property type="entry name" value="ACR"/>
    <property type="match status" value="2"/>
</dbReference>
<comment type="caution">
    <text evidence="13">The sequence shown here is derived from an EMBL/GenBank/DDBJ whole genome shotgun (WGS) entry which is preliminary data.</text>
</comment>
<dbReference type="Gene3D" id="3.40.390.10">
    <property type="entry name" value="Collagenase (Catalytic Domain)"/>
    <property type="match status" value="1"/>
</dbReference>
<keyword evidence="8" id="KW-0479">Metal-binding</keyword>
<dbReference type="InterPro" id="IPR000742">
    <property type="entry name" value="EGF"/>
</dbReference>
<proteinExistence type="predicted"/>
<dbReference type="InterPro" id="IPR036436">
    <property type="entry name" value="Disintegrin_dom_sf"/>
</dbReference>
<gene>
    <name evidence="13" type="ORF">JEQ12_018425</name>
</gene>
<evidence type="ECO:0000256" key="7">
    <source>
        <dbReference type="PROSITE-ProRule" id="PRU00076"/>
    </source>
</evidence>
<organism evidence="13 14">
    <name type="scientific">Ovis aries</name>
    <name type="common">Sheep</name>
    <dbReference type="NCBI Taxonomy" id="9940"/>
    <lineage>
        <taxon>Eukaryota</taxon>
        <taxon>Metazoa</taxon>
        <taxon>Chordata</taxon>
        <taxon>Craniata</taxon>
        <taxon>Vertebrata</taxon>
        <taxon>Euteleostomi</taxon>
        <taxon>Mammalia</taxon>
        <taxon>Eutheria</taxon>
        <taxon>Laurasiatheria</taxon>
        <taxon>Artiodactyla</taxon>
        <taxon>Ruminantia</taxon>
        <taxon>Pecora</taxon>
        <taxon>Bovidae</taxon>
        <taxon>Caprinae</taxon>
        <taxon>Ovis</taxon>
    </lineage>
</organism>
<feature type="disulfide bond" evidence="7">
    <location>
        <begin position="770"/>
        <end position="779"/>
    </location>
</feature>
<dbReference type="InterPro" id="IPR001590">
    <property type="entry name" value="Peptidase_M12B"/>
</dbReference>
<dbReference type="GO" id="GO:0004222">
    <property type="term" value="F:metalloendopeptidase activity"/>
    <property type="evidence" value="ECO:0007669"/>
    <property type="project" value="InterPro"/>
</dbReference>
<feature type="domain" description="Disintegrin" evidence="11">
    <location>
        <begin position="2"/>
        <end position="88"/>
    </location>
</feature>
<keyword evidence="7" id="KW-0245">EGF-like domain</keyword>
<dbReference type="Pfam" id="PF01562">
    <property type="entry name" value="Pep_M12B_propep"/>
    <property type="match status" value="1"/>
</dbReference>
<dbReference type="Pfam" id="PF01421">
    <property type="entry name" value="Reprolysin"/>
    <property type="match status" value="1"/>
</dbReference>
<dbReference type="EMBL" id="JAEMGP010000007">
    <property type="protein sequence ID" value="KAG5206852.1"/>
    <property type="molecule type" value="Genomic_DNA"/>
</dbReference>
<evidence type="ECO:0000313" key="14">
    <source>
        <dbReference type="Proteomes" id="UP000664991"/>
    </source>
</evidence>